<sequence>MLHAFLRLRQYENTPQCELRGIMLLTGESNHAHVIHDITHAHRWEIAITITFIHFNDNAA</sequence>
<organism evidence="1">
    <name type="scientific">Vibrio phage Rostov M3</name>
    <dbReference type="NCBI Taxonomy" id="2660724"/>
    <lineage>
        <taxon>Viruses</taxon>
        <taxon>Duplodnaviria</taxon>
        <taxon>Heunggongvirae</taxon>
        <taxon>Uroviricota</taxon>
        <taxon>Caudoviricetes</taxon>
    </lineage>
</organism>
<protein>
    <submittedName>
        <fullName evidence="1">Uncharacterized protein</fullName>
    </submittedName>
</protein>
<evidence type="ECO:0000313" key="1">
    <source>
        <dbReference type="EMBL" id="QGH75016.1"/>
    </source>
</evidence>
<proteinExistence type="predicted"/>
<gene>
    <name evidence="1" type="ORF">RostovM3_00043</name>
</gene>
<dbReference type="EMBL" id="MN379460">
    <property type="protein sequence ID" value="QGH75016.1"/>
    <property type="molecule type" value="Genomic_DNA"/>
</dbReference>
<accession>A0A5Q2W914</accession>
<name>A0A5Q2W914_9CAUD</name>
<reference evidence="1" key="1">
    <citation type="submission" date="2019-08" db="EMBL/GenBank/DDBJ databases">
        <authorList>
            <person name="Pogozhova M.P."/>
            <person name="Pisanov R.V."/>
            <person name="Gaevskaya N.E."/>
            <person name="Vodopyanov A.S."/>
        </authorList>
    </citation>
    <scope>NUCLEOTIDE SEQUENCE</scope>
</reference>